<sequence length="126" mass="14175">MTAVLLRTIRAVDTEQLMLLEEEAARLGFSQRLPVEWLREHTAVGAVHCLFPALEHRLSHRPEVSPQWRCELLLTVRTGEEVLSLLDVLPITFQGLPETLDASAKADIAARIEGALSVREWVEQGR</sequence>
<keyword evidence="2" id="KW-1185">Reference proteome</keyword>
<dbReference type="Proteomes" id="UP000419138">
    <property type="component" value="Unassembled WGS sequence"/>
</dbReference>
<protein>
    <submittedName>
        <fullName evidence="1">Uncharacterized protein</fullName>
    </submittedName>
</protein>
<evidence type="ECO:0000313" key="1">
    <source>
        <dbReference type="EMBL" id="MQT05198.1"/>
    </source>
</evidence>
<accession>A0A646KSX5</accession>
<dbReference type="OrthoDB" id="4547126at2"/>
<dbReference type="AlphaFoldDB" id="A0A646KSX5"/>
<comment type="caution">
    <text evidence="1">The sequence shown here is derived from an EMBL/GenBank/DDBJ whole genome shotgun (WGS) entry which is preliminary data.</text>
</comment>
<proteinExistence type="predicted"/>
<evidence type="ECO:0000313" key="2">
    <source>
        <dbReference type="Proteomes" id="UP000419138"/>
    </source>
</evidence>
<name>A0A646KSX5_STRJU</name>
<dbReference type="EMBL" id="VCLA01000199">
    <property type="protein sequence ID" value="MQT05198.1"/>
    <property type="molecule type" value="Genomic_DNA"/>
</dbReference>
<dbReference type="RefSeq" id="WP_153526447.1">
    <property type="nucleotide sequence ID" value="NZ_JBEPDZ010000031.1"/>
</dbReference>
<reference evidence="1 2" key="1">
    <citation type="submission" date="2019-05" db="EMBL/GenBank/DDBJ databases">
        <title>Comparative genomics and metabolomics analyses of clavulanic acid producing Streptomyces species provides insight into specialized metabolism and evolution of beta-lactam biosynthetic gene clusters.</title>
        <authorList>
            <person name="Moore M.A."/>
            <person name="Cruz-Morales P."/>
            <person name="Barona Gomez F."/>
            <person name="Kapil T."/>
        </authorList>
    </citation>
    <scope>NUCLEOTIDE SEQUENCE [LARGE SCALE GENOMIC DNA]</scope>
    <source>
        <strain evidence="1 2">NRRL 5741</strain>
    </source>
</reference>
<gene>
    <name evidence="1" type="ORF">FF041_35320</name>
</gene>
<organism evidence="1 2">
    <name type="scientific">Streptomyces jumonjinensis</name>
    <dbReference type="NCBI Taxonomy" id="1945"/>
    <lineage>
        <taxon>Bacteria</taxon>
        <taxon>Bacillati</taxon>
        <taxon>Actinomycetota</taxon>
        <taxon>Actinomycetes</taxon>
        <taxon>Kitasatosporales</taxon>
        <taxon>Streptomycetaceae</taxon>
        <taxon>Streptomyces</taxon>
    </lineage>
</organism>